<feature type="compositionally biased region" description="Gly residues" evidence="1">
    <location>
        <begin position="47"/>
        <end position="64"/>
    </location>
</feature>
<feature type="compositionally biased region" description="Low complexity" evidence="1">
    <location>
        <begin position="31"/>
        <end position="46"/>
    </location>
</feature>
<accession>A0ABV3IVQ5</accession>
<evidence type="ECO:0000313" key="4">
    <source>
        <dbReference type="Proteomes" id="UP001552479"/>
    </source>
</evidence>
<evidence type="ECO:0000256" key="1">
    <source>
        <dbReference type="SAM" id="MobiDB-lite"/>
    </source>
</evidence>
<dbReference type="EMBL" id="JBFASG010000014">
    <property type="protein sequence ID" value="MEV4924478.1"/>
    <property type="molecule type" value="Genomic_DNA"/>
</dbReference>
<feature type="transmembrane region" description="Helical" evidence="2">
    <location>
        <begin position="117"/>
        <end position="147"/>
    </location>
</feature>
<organism evidence="3 4">
    <name type="scientific">Streptomyces roseoverticillatus</name>
    <dbReference type="NCBI Taxonomy" id="66429"/>
    <lineage>
        <taxon>Bacteria</taxon>
        <taxon>Bacillati</taxon>
        <taxon>Actinomycetota</taxon>
        <taxon>Actinomycetes</taxon>
        <taxon>Kitasatosporales</taxon>
        <taxon>Streptomycetaceae</taxon>
        <taxon>Streptomyces</taxon>
    </lineage>
</organism>
<name>A0ABV3IVQ5_9ACTN</name>
<evidence type="ECO:0008006" key="5">
    <source>
        <dbReference type="Google" id="ProtNLM"/>
    </source>
</evidence>
<comment type="caution">
    <text evidence="3">The sequence shown here is derived from an EMBL/GenBank/DDBJ whole genome shotgun (WGS) entry which is preliminary data.</text>
</comment>
<protein>
    <recommendedName>
        <fullName evidence="5">Integral membrane protein</fullName>
    </recommendedName>
</protein>
<reference evidence="3 4" key="1">
    <citation type="submission" date="2024-06" db="EMBL/GenBank/DDBJ databases">
        <title>The Natural Products Discovery Center: Release of the First 8490 Sequenced Strains for Exploring Actinobacteria Biosynthetic Diversity.</title>
        <authorList>
            <person name="Kalkreuter E."/>
            <person name="Kautsar S.A."/>
            <person name="Yang D."/>
            <person name="Bader C.D."/>
            <person name="Teijaro C.N."/>
            <person name="Fluegel L."/>
            <person name="Davis C.M."/>
            <person name="Simpson J.R."/>
            <person name="Lauterbach L."/>
            <person name="Steele A.D."/>
            <person name="Gui C."/>
            <person name="Meng S."/>
            <person name="Li G."/>
            <person name="Viehrig K."/>
            <person name="Ye F."/>
            <person name="Su P."/>
            <person name="Kiefer A.F."/>
            <person name="Nichols A."/>
            <person name="Cepeda A.J."/>
            <person name="Yan W."/>
            <person name="Fan B."/>
            <person name="Jiang Y."/>
            <person name="Adhikari A."/>
            <person name="Zheng C.-J."/>
            <person name="Schuster L."/>
            <person name="Cowan T.M."/>
            <person name="Smanski M.J."/>
            <person name="Chevrette M.G."/>
            <person name="De Carvalho L.P.S."/>
            <person name="Shen B."/>
        </authorList>
    </citation>
    <scope>NUCLEOTIDE SEQUENCE [LARGE SCALE GENOMIC DNA]</scope>
    <source>
        <strain evidence="3 4">NPDC053791</strain>
    </source>
</reference>
<dbReference type="RefSeq" id="WP_366088469.1">
    <property type="nucleotide sequence ID" value="NZ_JBFASG010000014.1"/>
</dbReference>
<proteinExistence type="predicted"/>
<gene>
    <name evidence="3" type="ORF">AB0L03_16790</name>
</gene>
<evidence type="ECO:0000313" key="3">
    <source>
        <dbReference type="EMBL" id="MEV4924478.1"/>
    </source>
</evidence>
<dbReference type="Proteomes" id="UP001552479">
    <property type="component" value="Unassembled WGS sequence"/>
</dbReference>
<feature type="compositionally biased region" description="Gly residues" evidence="1">
    <location>
        <begin position="88"/>
        <end position="103"/>
    </location>
</feature>
<keyword evidence="2" id="KW-0472">Membrane</keyword>
<evidence type="ECO:0000256" key="2">
    <source>
        <dbReference type="SAM" id="Phobius"/>
    </source>
</evidence>
<sequence length="243" mass="25808">MPDRRRDAAHRPSPSPDEQRDNPFAPPPEGQPDQPWQPREPQQPQGRGNGEGGEGPEGPGGPEGPEGQQPPAWGSQWSSRQPGRHDGGFGGGPGGSGGPGGGLRWDPTDPAQRRARYALLAGMWGFFFALFSIPYVALLLGALSIYWGVSSLRAKSRPQRTDPDIPAGPPTPAPGAFKPQTTAAVSGLVTGGLALAIVAATFVFQIVYSDYYTCVDDALTQSSQQACERHLPKQLRPLLGNRD</sequence>
<feature type="compositionally biased region" description="Basic and acidic residues" evidence="1">
    <location>
        <begin position="1"/>
        <end position="10"/>
    </location>
</feature>
<keyword evidence="2" id="KW-0812">Transmembrane</keyword>
<keyword evidence="2" id="KW-1133">Transmembrane helix</keyword>
<feature type="transmembrane region" description="Helical" evidence="2">
    <location>
        <begin position="183"/>
        <end position="204"/>
    </location>
</feature>
<keyword evidence="4" id="KW-1185">Reference proteome</keyword>
<feature type="region of interest" description="Disordered" evidence="1">
    <location>
        <begin position="1"/>
        <end position="109"/>
    </location>
</feature>